<evidence type="ECO:0000313" key="3">
    <source>
        <dbReference type="Proteomes" id="UP001056708"/>
    </source>
</evidence>
<dbReference type="Pfam" id="PF06051">
    <property type="entry name" value="DUF928"/>
    <property type="match status" value="1"/>
</dbReference>
<dbReference type="EMBL" id="CP098611">
    <property type="protein sequence ID" value="USR92730.1"/>
    <property type="molecule type" value="Genomic_DNA"/>
</dbReference>
<feature type="compositionally biased region" description="Basic and acidic residues" evidence="1">
    <location>
        <begin position="27"/>
        <end position="36"/>
    </location>
</feature>
<accession>A0ABY5AU25</accession>
<gene>
    <name evidence="2" type="ORF">NEA10_08465</name>
</gene>
<feature type="region of interest" description="Disordered" evidence="1">
    <location>
        <begin position="1"/>
        <end position="40"/>
    </location>
</feature>
<name>A0ABY5AU25_9CYAN</name>
<dbReference type="Proteomes" id="UP001056708">
    <property type="component" value="Chromosome"/>
</dbReference>
<protein>
    <submittedName>
        <fullName evidence="2">DUF928 domain-containing protein</fullName>
    </submittedName>
</protein>
<reference evidence="2" key="1">
    <citation type="submission" date="2022-06" db="EMBL/GenBank/DDBJ databases">
        <title>Genome sequence of Phormidium yuhuli AB48 isolated from an industrial photobioreactor environment.</title>
        <authorList>
            <person name="Qiu Y."/>
            <person name="Noonan A.J.C."/>
            <person name="Dofher K."/>
            <person name="Koch M."/>
            <person name="Kieft B."/>
            <person name="Lin X."/>
            <person name="Ziels R.M."/>
            <person name="Hallam S.J."/>
        </authorList>
    </citation>
    <scope>NUCLEOTIDE SEQUENCE</scope>
    <source>
        <strain evidence="2">AB48</strain>
    </source>
</reference>
<dbReference type="InterPro" id="IPR010328">
    <property type="entry name" value="DUF928"/>
</dbReference>
<evidence type="ECO:0000313" key="2">
    <source>
        <dbReference type="EMBL" id="USR92730.1"/>
    </source>
</evidence>
<organism evidence="2 3">
    <name type="scientific">Phormidium yuhuli AB48</name>
    <dbReference type="NCBI Taxonomy" id="2940671"/>
    <lineage>
        <taxon>Bacteria</taxon>
        <taxon>Bacillati</taxon>
        <taxon>Cyanobacteriota</taxon>
        <taxon>Cyanophyceae</taxon>
        <taxon>Oscillatoriophycideae</taxon>
        <taxon>Oscillatoriales</taxon>
        <taxon>Oscillatoriaceae</taxon>
        <taxon>Phormidium</taxon>
        <taxon>Phormidium yuhuli</taxon>
    </lineage>
</organism>
<sequence>MPLAPARAEFVPPDRGTPGRLEGAGTRWRDPNRGEFDPPDQPLFDTVRGSCATTPEADGLTLLAPRDALGLTLNEYPRFFAYIPPLPDGAQIEFAVTEWERLMTDAGEEMRDREVYLTQVTPPRDGGVMALELPEVDDEGNPVTPLAVGQHYTWFVRILCNPEAPTRFGPEIWREAWVKRLSPSDEFARQLAEAPLAEQVGLLAETGVWYDALERLAQLRSQANEPELEQRWRGLLESIGLGDLARERP</sequence>
<evidence type="ECO:0000256" key="1">
    <source>
        <dbReference type="SAM" id="MobiDB-lite"/>
    </source>
</evidence>
<keyword evidence="3" id="KW-1185">Reference proteome</keyword>
<dbReference type="RefSeq" id="WP_252664877.1">
    <property type="nucleotide sequence ID" value="NZ_CP098611.1"/>
</dbReference>
<proteinExistence type="predicted"/>